<feature type="signal peptide" evidence="12">
    <location>
        <begin position="1"/>
        <end position="19"/>
    </location>
</feature>
<dbReference type="GO" id="GO:0006508">
    <property type="term" value="P:proteolysis"/>
    <property type="evidence" value="ECO:0007669"/>
    <property type="project" value="UniProtKB-KW"/>
</dbReference>
<evidence type="ECO:0000256" key="6">
    <source>
        <dbReference type="ARBA" id="ARBA00022729"/>
    </source>
</evidence>
<dbReference type="InterPro" id="IPR051202">
    <property type="entry name" value="Peptidase_C40"/>
</dbReference>
<evidence type="ECO:0000256" key="11">
    <source>
        <dbReference type="SAM" id="MobiDB-lite"/>
    </source>
</evidence>
<evidence type="ECO:0000259" key="13">
    <source>
        <dbReference type="PROSITE" id="PS51782"/>
    </source>
</evidence>
<accession>A0AAF0I9R0</accession>
<evidence type="ECO:0000256" key="9">
    <source>
        <dbReference type="ARBA" id="ARBA00022807"/>
    </source>
</evidence>
<dbReference type="GO" id="GO:0008234">
    <property type="term" value="F:cysteine-type peptidase activity"/>
    <property type="evidence" value="ECO:0007669"/>
    <property type="project" value="UniProtKB-KW"/>
</dbReference>
<dbReference type="Proteomes" id="UP001179647">
    <property type="component" value="Chromosome"/>
</dbReference>
<evidence type="ECO:0000256" key="10">
    <source>
        <dbReference type="ARBA" id="ARBA00032108"/>
    </source>
</evidence>
<dbReference type="PANTHER" id="PTHR47053:SF3">
    <property type="entry name" value="GAMMA-D-GLUTAMYL-L-LYSINE DIPEPTIDYL-PEPTIDASE"/>
    <property type="match status" value="1"/>
</dbReference>
<protein>
    <recommendedName>
        <fullName evidence="10">Peptidoglycan hydrolase</fullName>
    </recommendedName>
</protein>
<dbReference type="SMART" id="SM00047">
    <property type="entry name" value="LYZ2"/>
    <property type="match status" value="1"/>
</dbReference>
<sequence length="720" mass="80119">MKKLTLFFAASVLLFNSLAAPMVTVAASTSFDEIAEETIASNKEETEEEADQKAEEETDQKAEEETDQKAEEETDQKAEEEAEQKAQEEADQKAKEEVEQKAKEEAEQKAQEEAEQKAQEEADQKAKEEAEQKAKEEAEQKAKEEADKQAADQKAKEEADKQAADQKAKEEADKQAADQKAKEEADKQAADQKAKEEADKQVAEQKAKEEADKKAKEEANKQAAEQKAKEEADKKAKEEANKQVAEQKAKEEADKKAKEEANKQVAEQKAKEEADKKAKEEAAKQAAEQKAKEEAAKQAAEQKAKEEAAKQAADQKVKEETARLEKEKQLAEQQARNEIIRQEATNKASTTNLWQPKDGIISVLPNKTSQEFIDAIGPLAAEVAEEYGIYASVMIAQASLESAYGNSALATAPNYNLFGIKGSYEGRTANFQTLEDSGNGSMYSISAGFRKYPSYKESLEDYAKLLKNGVGGNSKFYAGTWKENTDSYKDATKFLTGRYATDTSYNKKLNGIIEAYNLTMYDNGANFKTTKNRYYIVKPHDTLNKIAKKEKVSVKQIMSLNKKIKNPNLIYPKDKLLIEKGRKITKRGKLTSTNDVIIKAREYLGVPYVWGGTTPLGFDCSGIVQYVYRDLGINLPRVTTQQEFAGPVVDFDDMEIGDLLFWGARGQTHHVAFYSGNGQMIMAPEPGDVVKEVPMSSYMPDFAVHIEKNLKKVSVGKDDK</sequence>
<dbReference type="InterPro" id="IPR036779">
    <property type="entry name" value="LysM_dom_sf"/>
</dbReference>
<dbReference type="InterPro" id="IPR018392">
    <property type="entry name" value="LysM"/>
</dbReference>
<dbReference type="InterPro" id="IPR038765">
    <property type="entry name" value="Papain-like_cys_pep_sf"/>
</dbReference>
<feature type="domain" description="LysM" evidence="13">
    <location>
        <begin position="533"/>
        <end position="578"/>
    </location>
</feature>
<dbReference type="KEGG" id="vie:OL234_01725"/>
<evidence type="ECO:0000256" key="3">
    <source>
        <dbReference type="ARBA" id="ARBA00022529"/>
    </source>
</evidence>
<feature type="compositionally biased region" description="Basic and acidic residues" evidence="11">
    <location>
        <begin position="51"/>
        <end position="330"/>
    </location>
</feature>
<gene>
    <name evidence="15" type="ORF">OL234_01725</name>
</gene>
<evidence type="ECO:0000256" key="8">
    <source>
        <dbReference type="ARBA" id="ARBA00022801"/>
    </source>
</evidence>
<dbReference type="Gene3D" id="3.10.350.10">
    <property type="entry name" value="LysM domain"/>
    <property type="match status" value="1"/>
</dbReference>
<keyword evidence="5" id="KW-0645">Protease</keyword>
<dbReference type="AlphaFoldDB" id="A0AAF0I9R0"/>
<feature type="region of interest" description="Disordered" evidence="11">
    <location>
        <begin position="36"/>
        <end position="330"/>
    </location>
</feature>
<dbReference type="InterPro" id="IPR000064">
    <property type="entry name" value="NLP_P60_dom"/>
</dbReference>
<dbReference type="GO" id="GO:0004040">
    <property type="term" value="F:amidase activity"/>
    <property type="evidence" value="ECO:0007669"/>
    <property type="project" value="InterPro"/>
</dbReference>
<dbReference type="Gene3D" id="3.90.1720.10">
    <property type="entry name" value="endopeptidase domain like (from Nostoc punctiforme)"/>
    <property type="match status" value="1"/>
</dbReference>
<keyword evidence="16" id="KW-1185">Reference proteome</keyword>
<dbReference type="PROSITE" id="PS51935">
    <property type="entry name" value="NLPC_P60"/>
    <property type="match status" value="1"/>
</dbReference>
<evidence type="ECO:0000313" key="16">
    <source>
        <dbReference type="Proteomes" id="UP001179647"/>
    </source>
</evidence>
<evidence type="ECO:0000256" key="12">
    <source>
        <dbReference type="SAM" id="SignalP"/>
    </source>
</evidence>
<evidence type="ECO:0000256" key="5">
    <source>
        <dbReference type="ARBA" id="ARBA00022670"/>
    </source>
</evidence>
<proteinExistence type="inferred from homology"/>
<keyword evidence="3" id="KW-0929">Antimicrobial</keyword>
<evidence type="ECO:0000256" key="7">
    <source>
        <dbReference type="ARBA" id="ARBA00022737"/>
    </source>
</evidence>
<comment type="similarity">
    <text evidence="1">Belongs to the peptidase C40 family.</text>
</comment>
<dbReference type="RefSeq" id="WP_275469452.1">
    <property type="nucleotide sequence ID" value="NZ_CP110232.1"/>
</dbReference>
<dbReference type="PANTHER" id="PTHR47053">
    <property type="entry name" value="MUREIN DD-ENDOPEPTIDASE MEPH-RELATED"/>
    <property type="match status" value="1"/>
</dbReference>
<dbReference type="PROSITE" id="PS51782">
    <property type="entry name" value="LYSM"/>
    <property type="match status" value="1"/>
</dbReference>
<dbReference type="Gene3D" id="1.10.530.10">
    <property type="match status" value="1"/>
</dbReference>
<keyword evidence="9" id="KW-0788">Thiol protease</keyword>
<evidence type="ECO:0000313" key="15">
    <source>
        <dbReference type="EMBL" id="WEG73652.1"/>
    </source>
</evidence>
<keyword evidence="4" id="KW-0081">Bacteriolytic enzyme</keyword>
<organism evidence="15 16">
    <name type="scientific">Vagococcus intermedius</name>
    <dbReference type="NCBI Taxonomy" id="2991418"/>
    <lineage>
        <taxon>Bacteria</taxon>
        <taxon>Bacillati</taxon>
        <taxon>Bacillota</taxon>
        <taxon>Bacilli</taxon>
        <taxon>Lactobacillales</taxon>
        <taxon>Enterococcaceae</taxon>
        <taxon>Vagococcus</taxon>
    </lineage>
</organism>
<dbReference type="Pfam" id="PF01476">
    <property type="entry name" value="LysM"/>
    <property type="match status" value="1"/>
</dbReference>
<dbReference type="SMART" id="SM00257">
    <property type="entry name" value="LysM"/>
    <property type="match status" value="1"/>
</dbReference>
<name>A0AAF0I9R0_9ENTE</name>
<dbReference type="GO" id="GO:0042742">
    <property type="term" value="P:defense response to bacterium"/>
    <property type="evidence" value="ECO:0007669"/>
    <property type="project" value="UniProtKB-KW"/>
</dbReference>
<dbReference type="CDD" id="cd00118">
    <property type="entry name" value="LysM"/>
    <property type="match status" value="1"/>
</dbReference>
<dbReference type="EMBL" id="CP110232">
    <property type="protein sequence ID" value="WEG73652.1"/>
    <property type="molecule type" value="Genomic_DNA"/>
</dbReference>
<comment type="similarity">
    <text evidence="2">Belongs to the glycosyl hydrolase 73 family.</text>
</comment>
<dbReference type="Gene3D" id="4.10.80.30">
    <property type="entry name" value="DNA polymerase, domain 6"/>
    <property type="match status" value="1"/>
</dbReference>
<keyword evidence="7" id="KW-0677">Repeat</keyword>
<evidence type="ECO:0000259" key="14">
    <source>
        <dbReference type="PROSITE" id="PS51935"/>
    </source>
</evidence>
<dbReference type="SUPFAM" id="SSF54001">
    <property type="entry name" value="Cysteine proteinases"/>
    <property type="match status" value="1"/>
</dbReference>
<dbReference type="Pfam" id="PF01832">
    <property type="entry name" value="Glucosaminidase"/>
    <property type="match status" value="1"/>
</dbReference>
<reference evidence="15" key="1">
    <citation type="submission" date="2022-10" db="EMBL/GenBank/DDBJ databases">
        <title>Vagococcus sp. isolated from poultry meat.</title>
        <authorList>
            <person name="Johansson P."/>
            <person name="Bjorkroth J."/>
        </authorList>
    </citation>
    <scope>NUCLEOTIDE SEQUENCE</scope>
    <source>
        <strain evidence="15">STAA11</strain>
    </source>
</reference>
<feature type="chain" id="PRO_5042162283" description="Peptidoglycan hydrolase" evidence="12">
    <location>
        <begin position="20"/>
        <end position="720"/>
    </location>
</feature>
<evidence type="ECO:0000256" key="4">
    <source>
        <dbReference type="ARBA" id="ARBA00022638"/>
    </source>
</evidence>
<feature type="domain" description="NlpC/P60" evidence="14">
    <location>
        <begin position="590"/>
        <end position="710"/>
    </location>
</feature>
<keyword evidence="8" id="KW-0378">Hydrolase</keyword>
<dbReference type="SUPFAM" id="SSF54106">
    <property type="entry name" value="LysM domain"/>
    <property type="match status" value="1"/>
</dbReference>
<dbReference type="Pfam" id="PF00877">
    <property type="entry name" value="NLPC_P60"/>
    <property type="match status" value="1"/>
</dbReference>
<evidence type="ECO:0000256" key="1">
    <source>
        <dbReference type="ARBA" id="ARBA00007074"/>
    </source>
</evidence>
<dbReference type="GO" id="GO:0031640">
    <property type="term" value="P:killing of cells of another organism"/>
    <property type="evidence" value="ECO:0007669"/>
    <property type="project" value="UniProtKB-KW"/>
</dbReference>
<keyword evidence="6 12" id="KW-0732">Signal</keyword>
<evidence type="ECO:0000256" key="2">
    <source>
        <dbReference type="ARBA" id="ARBA00010266"/>
    </source>
</evidence>
<dbReference type="InterPro" id="IPR002901">
    <property type="entry name" value="MGlyc_endo_b_GlcNAc-like_dom"/>
</dbReference>